<gene>
    <name evidence="1" type="ORF">K3G42_024664</name>
</gene>
<accession>A0ACB8G2R5</accession>
<evidence type="ECO:0000313" key="2">
    <source>
        <dbReference type="Proteomes" id="UP000827872"/>
    </source>
</evidence>
<protein>
    <submittedName>
        <fullName evidence="1">Uncharacterized protein</fullName>
    </submittedName>
</protein>
<dbReference type="EMBL" id="CM037615">
    <property type="protein sequence ID" value="KAH8014021.1"/>
    <property type="molecule type" value="Genomic_DNA"/>
</dbReference>
<organism evidence="1 2">
    <name type="scientific">Sphaerodactylus townsendi</name>
    <dbReference type="NCBI Taxonomy" id="933632"/>
    <lineage>
        <taxon>Eukaryota</taxon>
        <taxon>Metazoa</taxon>
        <taxon>Chordata</taxon>
        <taxon>Craniata</taxon>
        <taxon>Vertebrata</taxon>
        <taxon>Euteleostomi</taxon>
        <taxon>Lepidosauria</taxon>
        <taxon>Squamata</taxon>
        <taxon>Bifurcata</taxon>
        <taxon>Gekkota</taxon>
        <taxon>Sphaerodactylidae</taxon>
        <taxon>Sphaerodactylus</taxon>
    </lineage>
</organism>
<keyword evidence="2" id="KW-1185">Reference proteome</keyword>
<name>A0ACB8G2R5_9SAUR</name>
<proteinExistence type="predicted"/>
<sequence>MEFRLDVYCPEKQKEAKQQAEQQGDYFTPIAKGNAGKFLLRFAYQAKTTERSETKEAKEGGGGEAAAAAIRAGESDTGPQKEAKKKQQQQLPQKGDDYFTPVAETTQEEDTTTQHSSNFSMDR</sequence>
<comment type="caution">
    <text evidence="1">The sequence shown here is derived from an EMBL/GenBank/DDBJ whole genome shotgun (WGS) entry which is preliminary data.</text>
</comment>
<evidence type="ECO:0000313" key="1">
    <source>
        <dbReference type="EMBL" id="KAH8014021.1"/>
    </source>
</evidence>
<reference evidence="1" key="1">
    <citation type="submission" date="2021-08" db="EMBL/GenBank/DDBJ databases">
        <title>The first chromosome-level gecko genome reveals the dynamic sex chromosomes of Neotropical dwarf geckos (Sphaerodactylidae: Sphaerodactylus).</title>
        <authorList>
            <person name="Pinto B.J."/>
            <person name="Keating S.E."/>
            <person name="Gamble T."/>
        </authorList>
    </citation>
    <scope>NUCLEOTIDE SEQUENCE</scope>
    <source>
        <strain evidence="1">TG3544</strain>
    </source>
</reference>
<dbReference type="Proteomes" id="UP000827872">
    <property type="component" value="Linkage Group LG02"/>
</dbReference>